<sequence>MNEKIFALDIGTRSIVGLILEQEDDDFHLLDHLTIEHQERSMLDGQIHDIRLVADIINKVKVELEKKYGPLKSVCVAAAGRALKTKRSSISTSIKDQPLIDDEMVSHIELSAVQQAQVELAKETNEEDHSHYYCVGYSVLHYYLDGHPIGSLIDQQGEETTVEIIATFLPKVVVESLLSALQRADLEMEALTLEPIAAIQVLIPTSMRRLNVALVDIGAGTSDIAITADGTISAYGMVPSAGDEITEAISDEYLLDFPLAEKAKRELSERNEVSITDILGFEHKLEYEEVINQIHSSIDHLAEKITHEIILLNGKPPKAVMLVGGGSQTPEITTFIAKKLGLSESRVAIRGTEAIQNLTQKDQLPKGPSFVTPLGIAIAAKQNPIQYISLKVNDRTIRLFDINTLTLGDSLLTAGIDIKKLYGKPGHASIIEVNGVSQTLKGTYGNPPIIKLNGAQASLDTPIHHGDVIHVEKGADGKGPIVTVKDLINQLTPLQFHYEGCLYLLTDPCVFINEQIANSDQKIEDHDIIHYFPLRKVRDCKEVFFRLGVWEETFERPSVYIDNQSYPFPSKEETLVLNGVPALDEDRVSDGDRIERPVQYPLSLLDILKYNDINCREEIDVFFEDELITLKNIRYEILKNDTTLSEDAYIFPDDFLMTQKIGKQGFIFQDIFKYVDVDLEKVPQPFQLYRNDDEVSFHTAIFSGDHLRIAKKVV</sequence>
<evidence type="ECO:0000313" key="2">
    <source>
        <dbReference type="EMBL" id="QAS53915.1"/>
    </source>
</evidence>
<dbReference type="SUPFAM" id="SSF53067">
    <property type="entry name" value="Actin-like ATPase domain"/>
    <property type="match status" value="2"/>
</dbReference>
<dbReference type="InterPro" id="IPR050696">
    <property type="entry name" value="FtsA/MreB"/>
</dbReference>
<dbReference type="PANTHER" id="PTHR32432">
    <property type="entry name" value="CELL DIVISION PROTEIN FTSA-RELATED"/>
    <property type="match status" value="1"/>
</dbReference>
<keyword evidence="2" id="KW-0131">Cell cycle</keyword>
<dbReference type="SMART" id="SM00842">
    <property type="entry name" value="FtsA"/>
    <property type="match status" value="1"/>
</dbReference>
<name>A0A410MGX3_9BACI</name>
<dbReference type="InterPro" id="IPR043129">
    <property type="entry name" value="ATPase_NBD"/>
</dbReference>
<dbReference type="OrthoDB" id="9768127at2"/>
<dbReference type="AlphaFoldDB" id="A0A410MGX3"/>
<dbReference type="EMBL" id="CP026118">
    <property type="protein sequence ID" value="QAS53915.1"/>
    <property type="molecule type" value="Genomic_DNA"/>
</dbReference>
<protein>
    <submittedName>
        <fullName evidence="2">Cell division protein</fullName>
    </submittedName>
</protein>
<proteinExistence type="predicted"/>
<gene>
    <name evidence="2" type="ORF">HLI_17725</name>
</gene>
<dbReference type="CDD" id="cd24004">
    <property type="entry name" value="ASKHA_NBD_PilM-like"/>
    <property type="match status" value="1"/>
</dbReference>
<dbReference type="Proteomes" id="UP000287756">
    <property type="component" value="Chromosome"/>
</dbReference>
<dbReference type="RefSeq" id="WP_128526187.1">
    <property type="nucleotide sequence ID" value="NZ_CP026118.1"/>
</dbReference>
<feature type="domain" description="SHS2" evidence="1">
    <location>
        <begin position="5"/>
        <end position="202"/>
    </location>
</feature>
<dbReference type="PANTHER" id="PTHR32432:SF3">
    <property type="entry name" value="ETHANOLAMINE UTILIZATION PROTEIN EUTJ"/>
    <property type="match status" value="1"/>
</dbReference>
<dbReference type="Gene3D" id="3.30.1490.300">
    <property type="match status" value="1"/>
</dbReference>
<reference evidence="2 3" key="1">
    <citation type="submission" date="2018-01" db="EMBL/GenBank/DDBJ databases">
        <title>The whole genome sequencing and assembly of Halobacillus litoralis ERB031 strain.</title>
        <authorList>
            <person name="Lee S.-J."/>
            <person name="Park M.-K."/>
            <person name="Kim J.-Y."/>
            <person name="Lee Y.-J."/>
            <person name="Yi H."/>
            <person name="Bahn Y.-S."/>
            <person name="Kim J.F."/>
            <person name="Lee D.-W."/>
        </authorList>
    </citation>
    <scope>NUCLEOTIDE SEQUENCE [LARGE SCALE GENOMIC DNA]</scope>
    <source>
        <strain evidence="2 3">ERB 031</strain>
    </source>
</reference>
<organism evidence="2 3">
    <name type="scientific">Halobacillus litoralis</name>
    <dbReference type="NCBI Taxonomy" id="45668"/>
    <lineage>
        <taxon>Bacteria</taxon>
        <taxon>Bacillati</taxon>
        <taxon>Bacillota</taxon>
        <taxon>Bacilli</taxon>
        <taxon>Bacillales</taxon>
        <taxon>Bacillaceae</taxon>
        <taxon>Halobacillus</taxon>
    </lineage>
</organism>
<dbReference type="KEGG" id="hli:HLI_17725"/>
<keyword evidence="2" id="KW-0132">Cell division</keyword>
<dbReference type="Gene3D" id="3.30.420.40">
    <property type="match status" value="2"/>
</dbReference>
<accession>A0A410MGX3</accession>
<evidence type="ECO:0000259" key="1">
    <source>
        <dbReference type="SMART" id="SM00842"/>
    </source>
</evidence>
<dbReference type="Pfam" id="PF14450">
    <property type="entry name" value="FtsA"/>
    <property type="match status" value="1"/>
</dbReference>
<evidence type="ECO:0000313" key="3">
    <source>
        <dbReference type="Proteomes" id="UP000287756"/>
    </source>
</evidence>
<dbReference type="GO" id="GO:0051301">
    <property type="term" value="P:cell division"/>
    <property type="evidence" value="ECO:0007669"/>
    <property type="project" value="UniProtKB-KW"/>
</dbReference>
<dbReference type="InterPro" id="IPR003494">
    <property type="entry name" value="SHS2_FtsA"/>
</dbReference>